<dbReference type="AlphaFoldDB" id="A0A6D2IBN6"/>
<dbReference type="Proteomes" id="UP000467841">
    <property type="component" value="Unassembled WGS sequence"/>
</dbReference>
<gene>
    <name evidence="2" type="ORF">MERR_LOCUS22381</name>
    <name evidence="1" type="ORF">MERR_LOCUS9768</name>
</gene>
<protein>
    <recommendedName>
        <fullName evidence="4">DUF1216 domain-containing protein</fullName>
    </recommendedName>
</protein>
<sequence>MSEFMADLEGKCPKTTKFNDFFVKLKDYMASFDSTSPQSKDIQAQLSIKSESLFRAMSAFSGTKGGTSEDSWRLVDGLLSLGKGLIEMNKSGSKDITFEQRKELIQSLVKWTRGIGVFVKMASESEGHPIDLSSFGIDYVPSPSKRSLYETHGTFSLPQYLKDLPQTSKDFESFACNGMLDFMSILEAKCPGTAEFKDFFAKVEDYMTTFKSGSKDIKVEMSDKSEKLFRAMSLLDGGKAGTVESWRMIDGMLSMGKLLAEVKQNGSKDLTFDQRKEVIGTMVKWARAMGLFVKVASEKKGKSIDLSSFGIDYTHYYSTLPLKGPNGEL</sequence>
<evidence type="ECO:0000313" key="3">
    <source>
        <dbReference type="Proteomes" id="UP000467841"/>
    </source>
</evidence>
<name>A0A6D2IBN6_9BRAS</name>
<evidence type="ECO:0000313" key="2">
    <source>
        <dbReference type="EMBL" id="CAA7035146.1"/>
    </source>
</evidence>
<proteinExistence type="predicted"/>
<dbReference type="OrthoDB" id="1096228at2759"/>
<dbReference type="PANTHER" id="PTHR31607">
    <property type="entry name" value="DUF1216 DOMAIN-CONTAINING PROTEIN-RELATED"/>
    <property type="match status" value="1"/>
</dbReference>
<accession>A0A6D2IBN6</accession>
<keyword evidence="3" id="KW-1185">Reference proteome</keyword>
<dbReference type="PANTHER" id="PTHR31607:SF31">
    <property type="entry name" value="DUF1216 DOMAIN-CONTAINING PROTEIN"/>
    <property type="match status" value="1"/>
</dbReference>
<evidence type="ECO:0000313" key="1">
    <source>
        <dbReference type="EMBL" id="CAA7022533.1"/>
    </source>
</evidence>
<evidence type="ECO:0008006" key="4">
    <source>
        <dbReference type="Google" id="ProtNLM"/>
    </source>
</evidence>
<dbReference type="EMBL" id="CACVBM020000699">
    <property type="protein sequence ID" value="CAA7022533.1"/>
    <property type="molecule type" value="Genomic_DNA"/>
</dbReference>
<organism evidence="1 3">
    <name type="scientific">Microthlaspi erraticum</name>
    <dbReference type="NCBI Taxonomy" id="1685480"/>
    <lineage>
        <taxon>Eukaryota</taxon>
        <taxon>Viridiplantae</taxon>
        <taxon>Streptophyta</taxon>
        <taxon>Embryophyta</taxon>
        <taxon>Tracheophyta</taxon>
        <taxon>Spermatophyta</taxon>
        <taxon>Magnoliopsida</taxon>
        <taxon>eudicotyledons</taxon>
        <taxon>Gunneridae</taxon>
        <taxon>Pentapetalae</taxon>
        <taxon>rosids</taxon>
        <taxon>malvids</taxon>
        <taxon>Brassicales</taxon>
        <taxon>Brassicaceae</taxon>
        <taxon>Coluteocarpeae</taxon>
        <taxon>Microthlaspi</taxon>
    </lineage>
</organism>
<reference evidence="1 3" key="1">
    <citation type="submission" date="2020-01" db="EMBL/GenBank/DDBJ databases">
        <authorList>
            <person name="Mishra B."/>
        </authorList>
    </citation>
    <scope>NUCLEOTIDE SEQUENCE [LARGE SCALE GENOMIC DNA]</scope>
</reference>
<dbReference type="EMBL" id="CACVBM020001151">
    <property type="protein sequence ID" value="CAA7035146.1"/>
    <property type="molecule type" value="Genomic_DNA"/>
</dbReference>